<reference evidence="3 4" key="1">
    <citation type="journal article" date="2021" name="Sci. Rep.">
        <title>Genome sequencing of the multicellular alga Astrephomene provides insights into convergent evolution of germ-soma differentiation.</title>
        <authorList>
            <person name="Yamashita S."/>
            <person name="Yamamoto K."/>
            <person name="Matsuzaki R."/>
            <person name="Suzuki S."/>
            <person name="Yamaguchi H."/>
            <person name="Hirooka S."/>
            <person name="Minakuchi Y."/>
            <person name="Miyagishima S."/>
            <person name="Kawachi M."/>
            <person name="Toyoda A."/>
            <person name="Nozaki H."/>
        </authorList>
    </citation>
    <scope>NUCLEOTIDE SEQUENCE [LARGE SCALE GENOMIC DNA]</scope>
    <source>
        <strain evidence="3 4">NIES-4017</strain>
    </source>
</reference>
<accession>A0AAD3HGX3</accession>
<feature type="transmembrane region" description="Helical" evidence="2">
    <location>
        <begin position="524"/>
        <end position="544"/>
    </location>
</feature>
<evidence type="ECO:0000313" key="4">
    <source>
        <dbReference type="Proteomes" id="UP001054857"/>
    </source>
</evidence>
<keyword evidence="2" id="KW-0472">Membrane</keyword>
<feature type="compositionally biased region" description="Low complexity" evidence="1">
    <location>
        <begin position="1"/>
        <end position="15"/>
    </location>
</feature>
<feature type="transmembrane region" description="Helical" evidence="2">
    <location>
        <begin position="481"/>
        <end position="512"/>
    </location>
</feature>
<keyword evidence="2" id="KW-1133">Transmembrane helix</keyword>
<protein>
    <submittedName>
        <fullName evidence="3">Uncharacterized protein</fullName>
    </submittedName>
</protein>
<sequence>MRGSPSKVSPCPSSPQATATGTPLSVCVAVVDAAAPEADMPCSPQPAKGSDAFCMPQSESDSRRVNLRSAVLDTYEYHGLTYLAARLAFWALVVGAFFSTYTREQIVNSANMVDKLTRFGPAGQERIFKDQTTMGDAVAYIFDLRSSLFGGTSPPTQAKAAADPSGGQDQVSMQQLALGDYSRLGYMRLVLDLDSNCRYPSLPCYLTDNATLASKFWNMSTTNAPSFLYASNKLFSAVLYSNTTPGSATTAADRFLQLSVDADFVAKYAFKIALEVVCDYSIFPNRYAWVALTAHRSTLVPNDPRLDDAVSVYTATLDLSGDRPFAPWSVLLVSVVLLLTLAYSGVLVRSIWLYDLQRMHDWRDKDAKGTPGMEPRRKAGWARTLATFFTYSLWNSLELLALLLCLLWCCVYMYGIYAVATSAYSLQPRQPQSSFGDESDFNRLLYWGCLVSFWYEVGSFTILLNGLSLYPYFRVHRGMRLYLYVLSAVWKAIVNFVCFFAFAFLLIGFFCLASTQLPGIQPDLTYPATAFAALSKLMFGFYSYDEFVNSTVPKTALMASMQDAVFWISIIMLYIFVQNILLAIVAIAYDEAKAREAPAEATFPFTVFVRLLWYPVMAYYRLYRRMSLHQMLSELDTWPSSTFTLYFRRWALACTSEAQALQAYYTYYCNWHFKPRSPWLYDPFKIASAAYRQVSDLPPHSVGPALTRAQLQESLRALGATPSFQRLCALRLPWPLHRVRAYQWHERSLDTLMEMVWGVYSYEEEAAAGDKALEAAVAAVLMRGGGAAGGAAGEAEAPLRRGLFARAARAAPAAGYYEGAR</sequence>
<name>A0AAD3HGX3_9CHLO</name>
<evidence type="ECO:0000313" key="3">
    <source>
        <dbReference type="EMBL" id="GFR40417.1"/>
    </source>
</evidence>
<feature type="transmembrane region" description="Helical" evidence="2">
    <location>
        <begin position="325"/>
        <end position="348"/>
    </location>
</feature>
<feature type="transmembrane region" description="Helical" evidence="2">
    <location>
        <begin position="601"/>
        <end position="622"/>
    </location>
</feature>
<keyword evidence="4" id="KW-1185">Reference proteome</keyword>
<keyword evidence="2" id="KW-0812">Transmembrane</keyword>
<feature type="transmembrane region" description="Helical" evidence="2">
    <location>
        <begin position="444"/>
        <end position="469"/>
    </location>
</feature>
<feature type="region of interest" description="Disordered" evidence="1">
    <location>
        <begin position="1"/>
        <end position="20"/>
    </location>
</feature>
<feature type="transmembrane region" description="Helical" evidence="2">
    <location>
        <begin position="565"/>
        <end position="589"/>
    </location>
</feature>
<evidence type="ECO:0000256" key="2">
    <source>
        <dbReference type="SAM" id="Phobius"/>
    </source>
</evidence>
<evidence type="ECO:0000256" key="1">
    <source>
        <dbReference type="SAM" id="MobiDB-lite"/>
    </source>
</evidence>
<organism evidence="3 4">
    <name type="scientific">Astrephomene gubernaculifera</name>
    <dbReference type="NCBI Taxonomy" id="47775"/>
    <lineage>
        <taxon>Eukaryota</taxon>
        <taxon>Viridiplantae</taxon>
        <taxon>Chlorophyta</taxon>
        <taxon>core chlorophytes</taxon>
        <taxon>Chlorophyceae</taxon>
        <taxon>CS clade</taxon>
        <taxon>Chlamydomonadales</taxon>
        <taxon>Astrephomenaceae</taxon>
        <taxon>Astrephomene</taxon>
    </lineage>
</organism>
<dbReference type="AlphaFoldDB" id="A0AAD3HGX3"/>
<dbReference type="EMBL" id="BMAR01000001">
    <property type="protein sequence ID" value="GFR40417.1"/>
    <property type="molecule type" value="Genomic_DNA"/>
</dbReference>
<feature type="transmembrane region" description="Helical" evidence="2">
    <location>
        <begin position="399"/>
        <end position="424"/>
    </location>
</feature>
<dbReference type="Proteomes" id="UP001054857">
    <property type="component" value="Unassembled WGS sequence"/>
</dbReference>
<proteinExistence type="predicted"/>
<gene>
    <name evidence="3" type="ORF">Agub_g991</name>
</gene>
<comment type="caution">
    <text evidence="3">The sequence shown here is derived from an EMBL/GenBank/DDBJ whole genome shotgun (WGS) entry which is preliminary data.</text>
</comment>